<evidence type="ECO:0000256" key="3">
    <source>
        <dbReference type="SAM" id="MobiDB-lite"/>
    </source>
</evidence>
<protein>
    <submittedName>
        <fullName evidence="6">Alpha/beta fold hydrolase</fullName>
    </submittedName>
</protein>
<gene>
    <name evidence="6" type="ORF">N5C72_06320</name>
</gene>
<feature type="region of interest" description="Disordered" evidence="3">
    <location>
        <begin position="570"/>
        <end position="600"/>
    </location>
</feature>
<accession>A0ABD4YRA5</accession>
<dbReference type="PANTHER" id="PTHR36837:SF5">
    <property type="entry name" value="POLY-3-HYDROXYBUTYRATE SYNTHASE"/>
    <property type="match status" value="1"/>
</dbReference>
<dbReference type="Pfam" id="PF12551">
    <property type="entry name" value="PHBC_N"/>
    <property type="match status" value="1"/>
</dbReference>
<name>A0ABD4YRA5_9BURK</name>
<feature type="region of interest" description="Disordered" evidence="3">
    <location>
        <begin position="1"/>
        <end position="22"/>
    </location>
</feature>
<feature type="domain" description="Poly-beta-hydroxybutyrate polymerase N-terminal" evidence="4">
    <location>
        <begin position="107"/>
        <end position="275"/>
    </location>
</feature>
<reference evidence="6 7" key="1">
    <citation type="submission" date="2022-09" db="EMBL/GenBank/DDBJ databases">
        <title>Intensive care unit water sources are persistently colonized with multi-drug resistant bacteria and are the site of extensive horizontal gene transfer of antibiotic resistance genes.</title>
        <authorList>
            <person name="Diorio-Toth L."/>
        </authorList>
    </citation>
    <scope>NUCLEOTIDE SEQUENCE [LARGE SCALE GENOMIC DNA]</scope>
    <source>
        <strain evidence="6 7">GD03967</strain>
    </source>
</reference>
<dbReference type="InterPro" id="IPR022211">
    <property type="entry name" value="PHBC_N"/>
</dbReference>
<dbReference type="Proteomes" id="UP001158644">
    <property type="component" value="Unassembled WGS sequence"/>
</dbReference>
<dbReference type="AlphaFoldDB" id="A0ABD4YRA5"/>
<keyword evidence="6" id="KW-0378">Hydrolase</keyword>
<dbReference type="GO" id="GO:0016787">
    <property type="term" value="F:hydrolase activity"/>
    <property type="evidence" value="ECO:0007669"/>
    <property type="project" value="UniProtKB-KW"/>
</dbReference>
<evidence type="ECO:0000313" key="7">
    <source>
        <dbReference type="Proteomes" id="UP001158644"/>
    </source>
</evidence>
<dbReference type="RefSeq" id="WP_279989991.1">
    <property type="nucleotide sequence ID" value="NZ_JAOBZK010000006.1"/>
</dbReference>
<feature type="domain" description="Poly-beta-hydroxybutyrate polymerase N-terminal" evidence="5">
    <location>
        <begin position="31"/>
        <end position="71"/>
    </location>
</feature>
<dbReference type="GO" id="GO:0016746">
    <property type="term" value="F:acyltransferase activity"/>
    <property type="evidence" value="ECO:0007669"/>
    <property type="project" value="UniProtKB-KW"/>
</dbReference>
<keyword evidence="2" id="KW-0012">Acyltransferase</keyword>
<proteinExistence type="predicted"/>
<evidence type="ECO:0000256" key="1">
    <source>
        <dbReference type="ARBA" id="ARBA00022679"/>
    </source>
</evidence>
<dbReference type="PANTHER" id="PTHR36837">
    <property type="entry name" value="POLY(3-HYDROXYALKANOATE) POLYMERASE SUBUNIT PHAC"/>
    <property type="match status" value="1"/>
</dbReference>
<keyword evidence="1" id="KW-0808">Transferase</keyword>
<dbReference type="Pfam" id="PF07167">
    <property type="entry name" value="PhaC_N"/>
    <property type="match status" value="1"/>
</dbReference>
<comment type="caution">
    <text evidence="6">The sequence shown here is derived from an EMBL/GenBank/DDBJ whole genome shotgun (WGS) entry which is preliminary data.</text>
</comment>
<dbReference type="EMBL" id="JAOBZK010000006">
    <property type="protein sequence ID" value="MDH1177679.1"/>
    <property type="molecule type" value="Genomic_DNA"/>
</dbReference>
<sequence>MTHVRVAKAHPAAESVTDPSASAPPGADNALAALDYFKAALIAQLTGGISPSALALAMADWLIHLGAAPGKQIGLALQAGNAIQALGAHAAMALAGHPHVCPEAALDRRCAAPAWRAEPFQYWQHCFSEARKWWAEATTRVPGVSAHHADVVSFCASQWCDVFAPANFFWSNPEVIERTVTDKGLNLVQGMGHLAEDVRHRLLGLPEPGLERFEVGVNVAVTPGTVVYRNHLIELIQYAPSTPQVRPEPILITPAWIMKYYVLDLSPENSLIRYLVAQGFTVFCISWRNVDARDRDLSLDDYRRLGFMAAMAAVNRCVPGQRVHAVGYCLGGTLLAIAAATMAGDADDRLATISLLAAQTDFTEPGGLGLYIDASEVHMLESVMWAQGYLSAGQMAAAFQSLRPIEDVASRAVQTYFLGQRILPNDLVAWNADSTRMPYRMHAEYLRKLFLNNELAAGRFEVNGRTIALRNIRTPIFALGAVNDHIAPWRSVFKIHYLTDADIRYVLTSGGHNAGVVSEPGHPGRWHRLSAGPKDDLRAGPDEWLAATMQCGGSWWPTWTEWLAHRSGPLRPAPSGVAGRRPDDDPGAPMAAPGSYVMQK</sequence>
<dbReference type="InterPro" id="IPR051321">
    <property type="entry name" value="PHA/PHB_synthase"/>
</dbReference>
<evidence type="ECO:0000313" key="6">
    <source>
        <dbReference type="EMBL" id="MDH1177679.1"/>
    </source>
</evidence>
<dbReference type="SUPFAM" id="SSF53474">
    <property type="entry name" value="alpha/beta-Hydrolases"/>
    <property type="match status" value="1"/>
</dbReference>
<dbReference type="Gene3D" id="3.40.50.1820">
    <property type="entry name" value="alpha/beta hydrolase"/>
    <property type="match status" value="1"/>
</dbReference>
<organism evidence="6 7">
    <name type="scientific">Achromobacter mucicolens</name>
    <dbReference type="NCBI Taxonomy" id="1389922"/>
    <lineage>
        <taxon>Bacteria</taxon>
        <taxon>Pseudomonadati</taxon>
        <taxon>Pseudomonadota</taxon>
        <taxon>Betaproteobacteria</taxon>
        <taxon>Burkholderiales</taxon>
        <taxon>Alcaligenaceae</taxon>
        <taxon>Achromobacter</taxon>
    </lineage>
</organism>
<evidence type="ECO:0000259" key="4">
    <source>
        <dbReference type="Pfam" id="PF07167"/>
    </source>
</evidence>
<dbReference type="InterPro" id="IPR029058">
    <property type="entry name" value="AB_hydrolase_fold"/>
</dbReference>
<dbReference type="InterPro" id="IPR010941">
    <property type="entry name" value="PhaC_N"/>
</dbReference>
<evidence type="ECO:0000256" key="2">
    <source>
        <dbReference type="ARBA" id="ARBA00023315"/>
    </source>
</evidence>
<evidence type="ECO:0000259" key="5">
    <source>
        <dbReference type="Pfam" id="PF12551"/>
    </source>
</evidence>